<evidence type="ECO:0000256" key="5">
    <source>
        <dbReference type="ARBA" id="ARBA00022847"/>
    </source>
</evidence>
<evidence type="ECO:0000256" key="7">
    <source>
        <dbReference type="ARBA" id="ARBA00023136"/>
    </source>
</evidence>
<dbReference type="Gene3D" id="1.10.3860.10">
    <property type="entry name" value="Sodium:dicarboxylate symporter"/>
    <property type="match status" value="1"/>
</dbReference>
<dbReference type="OrthoDB" id="9766690at2"/>
<dbReference type="AlphaFoldDB" id="A0A348HIL2"/>
<dbReference type="Pfam" id="PF00375">
    <property type="entry name" value="SDF"/>
    <property type="match status" value="1"/>
</dbReference>
<keyword evidence="6 8" id="KW-1133">Transmembrane helix</keyword>
<dbReference type="GO" id="GO:0005886">
    <property type="term" value="C:plasma membrane"/>
    <property type="evidence" value="ECO:0007669"/>
    <property type="project" value="UniProtKB-SubCell"/>
</dbReference>
<accession>A0A348HIL2</accession>
<keyword evidence="7 8" id="KW-0472">Membrane</keyword>
<dbReference type="PRINTS" id="PR00173">
    <property type="entry name" value="EDTRNSPORT"/>
</dbReference>
<keyword evidence="2" id="KW-0813">Transport</keyword>
<evidence type="ECO:0000256" key="1">
    <source>
        <dbReference type="ARBA" id="ARBA00004651"/>
    </source>
</evidence>
<dbReference type="NCBIfam" id="NF008440">
    <property type="entry name" value="PRK11283.1"/>
    <property type="match status" value="1"/>
</dbReference>
<feature type="transmembrane region" description="Helical" evidence="8">
    <location>
        <begin position="155"/>
        <end position="179"/>
    </location>
</feature>
<keyword evidence="5" id="KW-0769">Symport</keyword>
<feature type="transmembrane region" description="Helical" evidence="8">
    <location>
        <begin position="51"/>
        <end position="76"/>
    </location>
</feature>
<feature type="transmembrane region" description="Helical" evidence="8">
    <location>
        <begin position="241"/>
        <end position="268"/>
    </location>
</feature>
<dbReference type="STRING" id="1123510.GCA_000620025_00089"/>
<evidence type="ECO:0000256" key="2">
    <source>
        <dbReference type="ARBA" id="ARBA00022448"/>
    </source>
</evidence>
<sequence length="458" mass="49578">MKKLKAPGLAWQILIGLALGILLGALLQHYMPNAEYRSAWVKGYISPLGDIFMHLIKMIVVPIVVSSLIVGIAGMGDAKKLGKIGAKTIIYFEIITTIAIAVGLALGNIFKPGVGVDRTKLTAGDMSSIAANAEHLQHQGHGFYNTVLGMIPENIIQSMSATNMLAIIFFTVLFAMALATLPKEGPKEVFLDIMRATADAMFKLTGWVMRYAPIGVFALMTKTVSDNGLSSLIPLFKLVGLVYFAIALFAIVILGGVAKLCGFNIFLLMRILKDELLLAYSTSSSESVLPRIIQKMEQYGAPKAICSFVIPTGYSFNLDGSTLYQSIAALFLAQMAGIDLTITQQITLLVTLMLTSKGIAGVPGVSFVVLMATLPAVGVPTSDIAFIMGVDRLMDMARTALNVIGNALAVLVIAKWEGQYDAYKGEHYFETRAREREERRARRAARQQNEALESADVE</sequence>
<dbReference type="EMBL" id="AP018933">
    <property type="protein sequence ID" value="BBG31464.1"/>
    <property type="molecule type" value="Genomic_DNA"/>
</dbReference>
<evidence type="ECO:0000313" key="10">
    <source>
        <dbReference type="Proteomes" id="UP000267342"/>
    </source>
</evidence>
<dbReference type="GO" id="GO:0006835">
    <property type="term" value="P:dicarboxylic acid transport"/>
    <property type="evidence" value="ECO:0007669"/>
    <property type="project" value="TreeGrafter"/>
</dbReference>
<comment type="subcellular location">
    <subcellularLocation>
        <location evidence="1">Cell membrane</location>
        <topology evidence="1">Multi-pass membrane protein</topology>
    </subcellularLocation>
</comment>
<dbReference type="PANTHER" id="PTHR42865:SF7">
    <property type="entry name" value="PROTON_GLUTAMATE-ASPARTATE SYMPORTER"/>
    <property type="match status" value="1"/>
</dbReference>
<proteinExistence type="predicted"/>
<protein>
    <submittedName>
        <fullName evidence="9">Na+/H+-dicarboxylate symporters</fullName>
    </submittedName>
</protein>
<dbReference type="KEGG" id="zpl:ZBT109_2739"/>
<feature type="transmembrane region" description="Helical" evidence="8">
    <location>
        <begin position="354"/>
        <end position="376"/>
    </location>
</feature>
<dbReference type="GO" id="GO:0015293">
    <property type="term" value="F:symporter activity"/>
    <property type="evidence" value="ECO:0007669"/>
    <property type="project" value="UniProtKB-KW"/>
</dbReference>
<reference evidence="9 10" key="1">
    <citation type="submission" date="2018-09" db="EMBL/GenBank/DDBJ databases">
        <title>Zymobacter palmae IAM14233 (=T109) whole genome analysis.</title>
        <authorList>
            <person name="Yanase H."/>
        </authorList>
    </citation>
    <scope>NUCLEOTIDE SEQUENCE [LARGE SCALE GENOMIC DNA]</scope>
    <source>
        <strain evidence="9 10">IAM14233</strain>
    </source>
</reference>
<dbReference type="InterPro" id="IPR018107">
    <property type="entry name" value="Na-dicarboxylate_symporter_CS"/>
</dbReference>
<keyword evidence="4 8" id="KW-0812">Transmembrane</keyword>
<gene>
    <name evidence="9" type="ORF">ZBT109_2739</name>
</gene>
<evidence type="ECO:0000313" key="9">
    <source>
        <dbReference type="EMBL" id="BBG31464.1"/>
    </source>
</evidence>
<keyword evidence="3" id="KW-1003">Cell membrane</keyword>
<feature type="transmembrane region" description="Helical" evidence="8">
    <location>
        <begin position="88"/>
        <end position="110"/>
    </location>
</feature>
<dbReference type="RefSeq" id="WP_084261692.1">
    <property type="nucleotide sequence ID" value="NZ_AP018933.1"/>
</dbReference>
<evidence type="ECO:0000256" key="8">
    <source>
        <dbReference type="SAM" id="Phobius"/>
    </source>
</evidence>
<dbReference type="PROSITE" id="PS00713">
    <property type="entry name" value="NA_DICARBOXYL_SYMP_1"/>
    <property type="match status" value="1"/>
</dbReference>
<feature type="transmembrane region" description="Helical" evidence="8">
    <location>
        <begin position="396"/>
        <end position="414"/>
    </location>
</feature>
<feature type="transmembrane region" description="Helical" evidence="8">
    <location>
        <begin position="9"/>
        <end position="31"/>
    </location>
</feature>
<evidence type="ECO:0000256" key="6">
    <source>
        <dbReference type="ARBA" id="ARBA00022989"/>
    </source>
</evidence>
<dbReference type="InterPro" id="IPR001991">
    <property type="entry name" value="Na-dicarboxylate_symporter"/>
</dbReference>
<dbReference type="PANTHER" id="PTHR42865">
    <property type="entry name" value="PROTON/GLUTAMATE-ASPARTATE SYMPORTER"/>
    <property type="match status" value="1"/>
</dbReference>
<evidence type="ECO:0000256" key="4">
    <source>
        <dbReference type="ARBA" id="ARBA00022692"/>
    </source>
</evidence>
<dbReference type="SUPFAM" id="SSF118215">
    <property type="entry name" value="Proton glutamate symport protein"/>
    <property type="match status" value="1"/>
</dbReference>
<dbReference type="FunFam" id="1.10.3860.10:FF:000001">
    <property type="entry name" value="C4-dicarboxylate transport protein"/>
    <property type="match status" value="1"/>
</dbReference>
<name>A0A348HIL2_9GAMM</name>
<evidence type="ECO:0000256" key="3">
    <source>
        <dbReference type="ARBA" id="ARBA00022475"/>
    </source>
</evidence>
<dbReference type="Proteomes" id="UP000267342">
    <property type="component" value="Chromosome"/>
</dbReference>
<keyword evidence="10" id="KW-1185">Reference proteome</keyword>
<dbReference type="PROSITE" id="PS00714">
    <property type="entry name" value="NA_DICARBOXYL_SYMP_2"/>
    <property type="match status" value="1"/>
</dbReference>
<dbReference type="InterPro" id="IPR036458">
    <property type="entry name" value="Na:dicarbo_symporter_sf"/>
</dbReference>
<organism evidence="9 10">
    <name type="scientific">Zymobacter palmae</name>
    <dbReference type="NCBI Taxonomy" id="33074"/>
    <lineage>
        <taxon>Bacteria</taxon>
        <taxon>Pseudomonadati</taxon>
        <taxon>Pseudomonadota</taxon>
        <taxon>Gammaproteobacteria</taxon>
        <taxon>Oceanospirillales</taxon>
        <taxon>Halomonadaceae</taxon>
        <taxon>Zymobacter group</taxon>
        <taxon>Zymobacter</taxon>
    </lineage>
</organism>